<dbReference type="Proteomes" id="UP000030759">
    <property type="component" value="Unassembled WGS sequence"/>
</dbReference>
<feature type="repeat" description="ANK" evidence="1">
    <location>
        <begin position="180"/>
        <end position="212"/>
    </location>
</feature>
<sequence length="214" mass="23356">MLEIDNRLCLQSPENDHCFPDAQSAADYLGALSAVERLDFPYPLRDVRGEPLEPPEQSVPLLPLLVAGAIFLLVIFILGVMVARRKREHSTLWFPEGFALHKDIAAGHKGRREPVEEPGMGAEEPVDCRQWTQHHLVAADIRVAPAMALTPPQGDADTDGMDVNILIRNRSTDLDARMADGSTALILAARLAVEGMVEELIASHADVNAVDELG</sequence>
<dbReference type="InterPro" id="IPR011656">
    <property type="entry name" value="Notch_NODP_dom"/>
</dbReference>
<feature type="domain" description="Notch NODP" evidence="3">
    <location>
        <begin position="1"/>
        <end position="58"/>
    </location>
</feature>
<dbReference type="Gene3D" id="1.25.40.20">
    <property type="entry name" value="Ankyrin repeat-containing domain"/>
    <property type="match status" value="1"/>
</dbReference>
<protein>
    <submittedName>
        <fullName evidence="4">Putative neurogenic locus notch</fullName>
    </submittedName>
</protein>
<evidence type="ECO:0000313" key="5">
    <source>
        <dbReference type="Proteomes" id="UP000030759"/>
    </source>
</evidence>
<dbReference type="InterPro" id="IPR002110">
    <property type="entry name" value="Ankyrin_rpt"/>
</dbReference>
<evidence type="ECO:0000259" key="3">
    <source>
        <dbReference type="SMART" id="SM01339"/>
    </source>
</evidence>
<dbReference type="GO" id="GO:0007219">
    <property type="term" value="P:Notch signaling pathway"/>
    <property type="evidence" value="ECO:0007669"/>
    <property type="project" value="InterPro"/>
</dbReference>
<dbReference type="PROSITE" id="PS50088">
    <property type="entry name" value="ANK_REPEAT"/>
    <property type="match status" value="1"/>
</dbReference>
<name>A0A061HZG5_CRIGR</name>
<dbReference type="SMART" id="SM01339">
    <property type="entry name" value="NODP"/>
    <property type="match status" value="1"/>
</dbReference>
<proteinExistence type="predicted"/>
<reference evidence="5" key="1">
    <citation type="journal article" date="2013" name="Nat. Biotechnol.">
        <title>Chinese hamster genome sequenced from sorted chromosomes.</title>
        <authorList>
            <person name="Brinkrolf K."/>
            <person name="Rupp O."/>
            <person name="Laux H."/>
            <person name="Kollin F."/>
            <person name="Ernst W."/>
            <person name="Linke B."/>
            <person name="Kofler R."/>
            <person name="Romand S."/>
            <person name="Hesse F."/>
            <person name="Budach W.E."/>
            <person name="Galosy S."/>
            <person name="Muller D."/>
            <person name="Noll T."/>
            <person name="Wienberg J."/>
            <person name="Jostock T."/>
            <person name="Leonard M."/>
            <person name="Grillari J."/>
            <person name="Tauch A."/>
            <person name="Goesmann A."/>
            <person name="Helk B."/>
            <person name="Mott J.E."/>
            <person name="Puhler A."/>
            <person name="Borth N."/>
        </authorList>
    </citation>
    <scope>NUCLEOTIDE SEQUENCE [LARGE SCALE GENOMIC DNA]</scope>
    <source>
        <strain evidence="5">17A/GY</strain>
    </source>
</reference>
<evidence type="ECO:0000256" key="1">
    <source>
        <dbReference type="PROSITE-ProRule" id="PRU00023"/>
    </source>
</evidence>
<dbReference type="SUPFAM" id="SSF48403">
    <property type="entry name" value="Ankyrin repeat"/>
    <property type="match status" value="1"/>
</dbReference>
<feature type="transmembrane region" description="Helical" evidence="2">
    <location>
        <begin position="61"/>
        <end position="83"/>
    </location>
</feature>
<keyword evidence="2" id="KW-1133">Transmembrane helix</keyword>
<keyword evidence="2" id="KW-0812">Transmembrane</keyword>
<dbReference type="GO" id="GO:0016020">
    <property type="term" value="C:membrane"/>
    <property type="evidence" value="ECO:0007669"/>
    <property type="project" value="InterPro"/>
</dbReference>
<accession>A0A061HZG5</accession>
<keyword evidence="1" id="KW-0040">ANK repeat</keyword>
<dbReference type="InterPro" id="IPR036770">
    <property type="entry name" value="Ankyrin_rpt-contain_sf"/>
</dbReference>
<dbReference type="Pfam" id="PF07684">
    <property type="entry name" value="NODP"/>
    <property type="match status" value="1"/>
</dbReference>
<evidence type="ECO:0000256" key="2">
    <source>
        <dbReference type="SAM" id="Phobius"/>
    </source>
</evidence>
<gene>
    <name evidence="4" type="ORF">H671_5g15184</name>
</gene>
<dbReference type="CDD" id="cd21704">
    <property type="entry name" value="JMTM_Notch3"/>
    <property type="match status" value="1"/>
</dbReference>
<organism evidence="4 5">
    <name type="scientific">Cricetulus griseus</name>
    <name type="common">Chinese hamster</name>
    <name type="synonym">Cricetulus barabensis griseus</name>
    <dbReference type="NCBI Taxonomy" id="10029"/>
    <lineage>
        <taxon>Eukaryota</taxon>
        <taxon>Metazoa</taxon>
        <taxon>Chordata</taxon>
        <taxon>Craniata</taxon>
        <taxon>Vertebrata</taxon>
        <taxon>Euteleostomi</taxon>
        <taxon>Mammalia</taxon>
        <taxon>Eutheria</taxon>
        <taxon>Euarchontoglires</taxon>
        <taxon>Glires</taxon>
        <taxon>Rodentia</taxon>
        <taxon>Myomorpha</taxon>
        <taxon>Muroidea</taxon>
        <taxon>Cricetidae</taxon>
        <taxon>Cricetinae</taxon>
        <taxon>Cricetulus</taxon>
    </lineage>
</organism>
<dbReference type="GO" id="GO:0030154">
    <property type="term" value="P:cell differentiation"/>
    <property type="evidence" value="ECO:0007669"/>
    <property type="project" value="InterPro"/>
</dbReference>
<evidence type="ECO:0000313" key="4">
    <source>
        <dbReference type="EMBL" id="ERE72208.1"/>
    </source>
</evidence>
<dbReference type="Gene3D" id="3.30.70.3310">
    <property type="match status" value="1"/>
</dbReference>
<dbReference type="Pfam" id="PF00023">
    <property type="entry name" value="Ank"/>
    <property type="match status" value="1"/>
</dbReference>
<keyword evidence="2" id="KW-0472">Membrane</keyword>
<dbReference type="EMBL" id="KE680590">
    <property type="protein sequence ID" value="ERE72208.1"/>
    <property type="molecule type" value="Genomic_DNA"/>
</dbReference>
<dbReference type="AlphaFoldDB" id="A0A061HZG5"/>